<evidence type="ECO:0000313" key="4">
    <source>
        <dbReference type="RefSeq" id="XP_012575166.2"/>
    </source>
</evidence>
<dbReference type="Pfam" id="PF10536">
    <property type="entry name" value="PMD"/>
    <property type="match status" value="1"/>
</dbReference>
<evidence type="ECO:0000256" key="1">
    <source>
        <dbReference type="SAM" id="MobiDB-lite"/>
    </source>
</evidence>
<sequence length="591" mass="67285">MPTQELCTEFQTNYREAHLLSDNRVLVFLAPTERNTEMNICFDGGSCHPLSCQGHVTKKPNDSILPYLHAAGFGEVVKLGNYKIDVGLITAMVERWRPETHTFHLPIGECTITLEDVYYILGLNVSGLPVSGSNFVQVKQICQDYLGVIPPDGATKGNSIKLKWLKDTFDDVGENASELEKQASCRAYILRMIGGLLMPDKSNNRVHLKYLSLLGDLNKVSQYSWGSAVLATLYRELCLATKPGVISMGGCALLLQNWAWYRLSCVAPESPKPWIFPLAQRFNSGGLNFAKVPHNDVEGYRKTIDHMMVEEFYWRPYLGFQHEVSEEDRATWSACTYLLCYHIVEKHHTDRVTLQFGLHQQIPQPPEDMKSYHEVDMRRGIDDNWTWVWREEINHWNERHNYVLQGNIVQGVLCHSTEYMIWFRQHTKLFISVEQYLRDPRLQPPSYPRVQSTSQSTPQHQYTAGPSSSSPHIHVATEVPFYDPPPSQYYVPSVPEIPTPGYPTEDGLLYNLFGTQCTTPESAYAVFDSMYNQQSQNVMEPGGSGSNPSTAYIEENDQNDDEPEEPQLVQRARRVRRHRTCGTGGHLGGHH</sequence>
<dbReference type="GO" id="GO:0010073">
    <property type="term" value="P:meristem maintenance"/>
    <property type="evidence" value="ECO:0007669"/>
    <property type="project" value="InterPro"/>
</dbReference>
<dbReference type="InterPro" id="IPR044824">
    <property type="entry name" value="MAIN-like"/>
</dbReference>
<gene>
    <name evidence="4" type="primary">LOC105852894</name>
</gene>
<dbReference type="PANTHER" id="PTHR46033">
    <property type="entry name" value="PROTEIN MAIN-LIKE 2"/>
    <property type="match status" value="1"/>
</dbReference>
<feature type="region of interest" description="Disordered" evidence="1">
    <location>
        <begin position="535"/>
        <end position="591"/>
    </location>
</feature>
<accession>A0A1S3EJP0</accession>
<evidence type="ECO:0000313" key="3">
    <source>
        <dbReference type="Proteomes" id="UP000087171"/>
    </source>
</evidence>
<feature type="compositionally biased region" description="Acidic residues" evidence="1">
    <location>
        <begin position="554"/>
        <end position="565"/>
    </location>
</feature>
<evidence type="ECO:0000259" key="2">
    <source>
        <dbReference type="Pfam" id="PF10536"/>
    </source>
</evidence>
<dbReference type="PANTHER" id="PTHR46033:SF8">
    <property type="entry name" value="PROTEIN MAINTENANCE OF MERISTEMS-LIKE"/>
    <property type="match status" value="1"/>
</dbReference>
<dbReference type="KEGG" id="cam:105852894"/>
<protein>
    <submittedName>
        <fullName evidence="4">Serine/threonine-protein phosphatase 7 long form homolog</fullName>
    </submittedName>
</protein>
<dbReference type="RefSeq" id="XP_012575166.2">
    <property type="nucleotide sequence ID" value="XM_012719712.2"/>
</dbReference>
<feature type="compositionally biased region" description="Polar residues" evidence="1">
    <location>
        <begin position="449"/>
        <end position="471"/>
    </location>
</feature>
<dbReference type="Proteomes" id="UP000087171">
    <property type="component" value="Chromosome Ca1"/>
</dbReference>
<reference evidence="3" key="1">
    <citation type="journal article" date="2013" name="Nat. Biotechnol.">
        <title>Draft genome sequence of chickpea (Cicer arietinum) provides a resource for trait improvement.</title>
        <authorList>
            <person name="Varshney R.K."/>
            <person name="Song C."/>
            <person name="Saxena R.K."/>
            <person name="Azam S."/>
            <person name="Yu S."/>
            <person name="Sharpe A.G."/>
            <person name="Cannon S."/>
            <person name="Baek J."/>
            <person name="Rosen B.D."/>
            <person name="Tar'an B."/>
            <person name="Millan T."/>
            <person name="Zhang X."/>
            <person name="Ramsay L.D."/>
            <person name="Iwata A."/>
            <person name="Wang Y."/>
            <person name="Nelson W."/>
            <person name="Farmer A.D."/>
            <person name="Gaur P.M."/>
            <person name="Soderlund C."/>
            <person name="Penmetsa R.V."/>
            <person name="Xu C."/>
            <person name="Bharti A.K."/>
            <person name="He W."/>
            <person name="Winter P."/>
            <person name="Zhao S."/>
            <person name="Hane J.K."/>
            <person name="Carrasquilla-Garcia N."/>
            <person name="Condie J.A."/>
            <person name="Upadhyaya H.D."/>
            <person name="Luo M.C."/>
            <person name="Thudi M."/>
            <person name="Gowda C.L."/>
            <person name="Singh N.P."/>
            <person name="Lichtenzveig J."/>
            <person name="Gali K.K."/>
            <person name="Rubio J."/>
            <person name="Nadarajan N."/>
            <person name="Dolezel J."/>
            <person name="Bansal K.C."/>
            <person name="Xu X."/>
            <person name="Edwards D."/>
            <person name="Zhang G."/>
            <person name="Kahl G."/>
            <person name="Gil J."/>
            <person name="Singh K.B."/>
            <person name="Datta S.K."/>
            <person name="Jackson S.A."/>
            <person name="Wang J."/>
            <person name="Cook D.R."/>
        </authorList>
    </citation>
    <scope>NUCLEOTIDE SEQUENCE [LARGE SCALE GENOMIC DNA]</scope>
    <source>
        <strain evidence="3">cv. CDC Frontier</strain>
    </source>
</reference>
<reference evidence="4" key="2">
    <citation type="submission" date="2025-08" db="UniProtKB">
        <authorList>
            <consortium name="RefSeq"/>
        </authorList>
    </citation>
    <scope>IDENTIFICATION</scope>
    <source>
        <tissue evidence="4">Etiolated seedlings</tissue>
    </source>
</reference>
<organism evidence="3 4">
    <name type="scientific">Cicer arietinum</name>
    <name type="common">Chickpea</name>
    <name type="synonym">Garbanzo</name>
    <dbReference type="NCBI Taxonomy" id="3827"/>
    <lineage>
        <taxon>Eukaryota</taxon>
        <taxon>Viridiplantae</taxon>
        <taxon>Streptophyta</taxon>
        <taxon>Embryophyta</taxon>
        <taxon>Tracheophyta</taxon>
        <taxon>Spermatophyta</taxon>
        <taxon>Magnoliopsida</taxon>
        <taxon>eudicotyledons</taxon>
        <taxon>Gunneridae</taxon>
        <taxon>Pentapetalae</taxon>
        <taxon>rosids</taxon>
        <taxon>fabids</taxon>
        <taxon>Fabales</taxon>
        <taxon>Fabaceae</taxon>
        <taxon>Papilionoideae</taxon>
        <taxon>50 kb inversion clade</taxon>
        <taxon>NPAAA clade</taxon>
        <taxon>Hologalegina</taxon>
        <taxon>IRL clade</taxon>
        <taxon>Cicereae</taxon>
        <taxon>Cicer</taxon>
    </lineage>
</organism>
<dbReference type="STRING" id="3827.A0A1S3EJP0"/>
<dbReference type="OrthoDB" id="1939467at2759"/>
<feature type="domain" description="Aminotransferase-like plant mobile" evidence="2">
    <location>
        <begin position="72"/>
        <end position="424"/>
    </location>
</feature>
<feature type="compositionally biased region" description="Basic residues" evidence="1">
    <location>
        <begin position="571"/>
        <end position="580"/>
    </location>
</feature>
<feature type="compositionally biased region" description="Gly residues" evidence="1">
    <location>
        <begin position="582"/>
        <end position="591"/>
    </location>
</feature>
<proteinExistence type="predicted"/>
<dbReference type="AlphaFoldDB" id="A0A1S3EJP0"/>
<feature type="region of interest" description="Disordered" evidence="1">
    <location>
        <begin position="442"/>
        <end position="473"/>
    </location>
</feature>
<keyword evidence="3" id="KW-1185">Reference proteome</keyword>
<dbReference type="InterPro" id="IPR019557">
    <property type="entry name" value="AminoTfrase-like_pln_mobile"/>
</dbReference>
<name>A0A1S3EJP0_CICAR</name>